<dbReference type="Gene3D" id="1.25.10.10">
    <property type="entry name" value="Leucine-rich Repeat Variant"/>
    <property type="match status" value="1"/>
</dbReference>
<dbReference type="Proteomes" id="UP000006304">
    <property type="component" value="Chromosome"/>
</dbReference>
<dbReference type="EMBL" id="CP003876">
    <property type="protein sequence ID" value="AFT98219.1"/>
    <property type="molecule type" value="Genomic_DNA"/>
</dbReference>
<accession>K0EMT1</accession>
<protein>
    <recommendedName>
        <fullName evidence="3">HEAT repeat domain-containing protein</fullName>
    </recommendedName>
</protein>
<sequence length="207" mass="22807">MTTTDDAAAAELLEEYRQAGGYGQTIPDIPNSVSLTPPAVEVVAQWLSELEKRWPGPETEGRELARLSLANALGRKEARKTSAVPALISQFDVAKPMSARTRWAAGNSIYEIPAGIDYFDQLADIAANRAFGADRQMVVGWLGKSRHPRAAEVALAQLDDTDVQGHALDALAKLRPQGVREQIEPFLTSKNKWHRRTAERIARYDES</sequence>
<evidence type="ECO:0000313" key="1">
    <source>
        <dbReference type="EMBL" id="AFT98219.1"/>
    </source>
</evidence>
<dbReference type="eggNOG" id="COG1413">
    <property type="taxonomic scope" value="Bacteria"/>
</dbReference>
<dbReference type="HOGENOM" id="CLU_1330798_0_0_11"/>
<reference evidence="1 2" key="1">
    <citation type="journal article" date="2012" name="J. Bacteriol.">
        <title>Complete genome sequence of Nocardia brasiliensis HUJEG-1.</title>
        <authorList>
            <person name="Vera-Cabrera L."/>
            <person name="Ortiz-Lopez R."/>
            <person name="Elizondo-Gonzalez R."/>
            <person name="Perez-Maya A.A."/>
            <person name="Ocampo-Candiani J."/>
        </authorList>
    </citation>
    <scope>NUCLEOTIDE SEQUENCE [LARGE SCALE GENOMIC DNA]</scope>
    <source>
        <strain evidence="2">ATCC 700358</strain>
    </source>
</reference>
<keyword evidence="2" id="KW-1185">Reference proteome</keyword>
<proteinExistence type="predicted"/>
<gene>
    <name evidence="1" type="ORF">O3I_001285</name>
</gene>
<dbReference type="RefSeq" id="WP_014981084.1">
    <property type="nucleotide sequence ID" value="NC_018681.1"/>
</dbReference>
<dbReference type="KEGG" id="nbr:O3I_001285"/>
<evidence type="ECO:0008006" key="3">
    <source>
        <dbReference type="Google" id="ProtNLM"/>
    </source>
</evidence>
<organism evidence="1 2">
    <name type="scientific">Nocardia brasiliensis (strain ATCC 700358 / HUJEG-1)</name>
    <dbReference type="NCBI Taxonomy" id="1133849"/>
    <lineage>
        <taxon>Bacteria</taxon>
        <taxon>Bacillati</taxon>
        <taxon>Actinomycetota</taxon>
        <taxon>Actinomycetes</taxon>
        <taxon>Mycobacteriales</taxon>
        <taxon>Nocardiaceae</taxon>
        <taxon>Nocardia</taxon>
    </lineage>
</organism>
<dbReference type="AlphaFoldDB" id="K0EMT1"/>
<evidence type="ECO:0000313" key="2">
    <source>
        <dbReference type="Proteomes" id="UP000006304"/>
    </source>
</evidence>
<dbReference type="STRING" id="1133849.O3I_001285"/>
<dbReference type="InterPro" id="IPR011989">
    <property type="entry name" value="ARM-like"/>
</dbReference>
<name>K0EMT1_NOCB7</name>